<dbReference type="InterPro" id="IPR018966">
    <property type="entry name" value="VTC_domain"/>
</dbReference>
<dbReference type="PANTHER" id="PTHR46140">
    <property type="entry name" value="VACUOLAR TRANSPORTER CHAPERONE 1-RELATED"/>
    <property type="match status" value="1"/>
</dbReference>
<evidence type="ECO:0000256" key="2">
    <source>
        <dbReference type="ARBA" id="ARBA00022554"/>
    </source>
</evidence>
<dbReference type="InterPro" id="IPR051572">
    <property type="entry name" value="VTC_Complex_Subunit"/>
</dbReference>
<sequence length="756" mass="87680">MKFGSHLASNAFPPWRTEYIQYDMLKQQLKARQLDHTWNSQDETWFSQAVTSELTKVDLFLSRKRYELQSRINYCEQTLQAIVRNSSVSASSQQEVTTATINDNHDKEQCIASLQQALIEILYDTNDLSKFIRLNYTGFQKILKKHDKWTHLHLRSQMIPVFHQKGLENRRFDDLLVRISQLRDLCRLCSNAMMLTEIEEGRKNVVEDDNTSDAGDFERATEKYWVHPENVTEVKAILLFHLPILRYNSDRPYEESETAISSVYMDNQQLDLYTERLQRDEGAEAIRLRWYGAETSQEIYVERKTHHAPWLDGQKSIKERFRLDESHVDNYLAGQYTPQMVAENLLSLKKKKSVAEKARATSASVYNSIYQRKLNPILRCFYNRLAFQRPSDPRVRVSLDTDLAYIREDKNSKNRGGWRRNDVGIAYPFNHLPDQDDVHCFPYAVLETKIQTHLGQEMPEWLVHLTNSHLVHPVPRFSKYLHGACFFFKDRLPVLPWWLSELDINIKKPRVDQFGLSRTVSYRPLVDGGLVAINIPPEVEMVKRDSGMAPSLFKPLPPPADLDANSNNTSKGTKQKSSSSSKNNNKPRSIKRWFQRRFYYRRLGNSRKSKYSNNDKKGNNNSKVLPGVKVRVEPKTFFANERTFISWLQFCALILTISLSLINFGDHVSQLCGGIFLIIAALLSVYALWRYQYRAFQIRTRSNTRYDDLYGPAILCLLLVIAIIVNFSLRFNQPPATGALSPYHPPSTADNNSNNP</sequence>
<gene>
    <name evidence="9" type="ORF">INT45_002462</name>
</gene>
<dbReference type="Pfam" id="PF09359">
    <property type="entry name" value="VTC"/>
    <property type="match status" value="1"/>
</dbReference>
<feature type="transmembrane region" description="Helical" evidence="7">
    <location>
        <begin position="709"/>
        <end position="729"/>
    </location>
</feature>
<protein>
    <recommendedName>
        <fullName evidence="8">SPX domain-containing protein</fullName>
    </recommendedName>
</protein>
<feature type="domain" description="SPX" evidence="8">
    <location>
        <begin position="1"/>
        <end position="160"/>
    </location>
</feature>
<dbReference type="InterPro" id="IPR003807">
    <property type="entry name" value="DUF202"/>
</dbReference>
<keyword evidence="4 7" id="KW-1133">Transmembrane helix</keyword>
<feature type="region of interest" description="Disordered" evidence="6">
    <location>
        <begin position="557"/>
        <end position="587"/>
    </location>
</feature>
<accession>A0A8H7VKE3</accession>
<comment type="caution">
    <text evidence="9">The sequence shown here is derived from an EMBL/GenBank/DDBJ whole genome shotgun (WGS) entry which is preliminary data.</text>
</comment>
<evidence type="ECO:0000313" key="9">
    <source>
        <dbReference type="EMBL" id="KAG2225996.1"/>
    </source>
</evidence>
<evidence type="ECO:0000256" key="3">
    <source>
        <dbReference type="ARBA" id="ARBA00022692"/>
    </source>
</evidence>
<dbReference type="InterPro" id="IPR004331">
    <property type="entry name" value="SPX_dom"/>
</dbReference>
<evidence type="ECO:0000259" key="8">
    <source>
        <dbReference type="PROSITE" id="PS51382"/>
    </source>
</evidence>
<dbReference type="EMBL" id="JAEPRB010000021">
    <property type="protein sequence ID" value="KAG2225996.1"/>
    <property type="molecule type" value="Genomic_DNA"/>
</dbReference>
<evidence type="ECO:0000256" key="6">
    <source>
        <dbReference type="SAM" id="MobiDB-lite"/>
    </source>
</evidence>
<evidence type="ECO:0000256" key="5">
    <source>
        <dbReference type="ARBA" id="ARBA00023136"/>
    </source>
</evidence>
<evidence type="ECO:0000313" key="10">
    <source>
        <dbReference type="Proteomes" id="UP000646827"/>
    </source>
</evidence>
<dbReference type="PROSITE" id="PS51382">
    <property type="entry name" value="SPX"/>
    <property type="match status" value="1"/>
</dbReference>
<keyword evidence="10" id="KW-1185">Reference proteome</keyword>
<dbReference type="GO" id="GO:0006799">
    <property type="term" value="P:polyphosphate biosynthetic process"/>
    <property type="evidence" value="ECO:0007669"/>
    <property type="project" value="UniProtKB-ARBA"/>
</dbReference>
<dbReference type="GO" id="GO:0005774">
    <property type="term" value="C:vacuolar membrane"/>
    <property type="evidence" value="ECO:0007669"/>
    <property type="project" value="UniProtKB-SubCell"/>
</dbReference>
<name>A0A8H7VKE3_9FUNG</name>
<feature type="compositionally biased region" description="Low complexity" evidence="6">
    <location>
        <begin position="565"/>
        <end position="586"/>
    </location>
</feature>
<feature type="transmembrane region" description="Helical" evidence="7">
    <location>
        <begin position="671"/>
        <end position="689"/>
    </location>
</feature>
<organism evidence="9 10">
    <name type="scientific">Circinella minor</name>
    <dbReference type="NCBI Taxonomy" id="1195481"/>
    <lineage>
        <taxon>Eukaryota</taxon>
        <taxon>Fungi</taxon>
        <taxon>Fungi incertae sedis</taxon>
        <taxon>Mucoromycota</taxon>
        <taxon>Mucoromycotina</taxon>
        <taxon>Mucoromycetes</taxon>
        <taxon>Mucorales</taxon>
        <taxon>Lichtheimiaceae</taxon>
        <taxon>Circinella</taxon>
    </lineage>
</organism>
<reference evidence="9 10" key="1">
    <citation type="submission" date="2020-12" db="EMBL/GenBank/DDBJ databases">
        <title>Metabolic potential, ecology and presence of endohyphal bacteria is reflected in genomic diversity of Mucoromycotina.</title>
        <authorList>
            <person name="Muszewska A."/>
            <person name="Okrasinska A."/>
            <person name="Steczkiewicz K."/>
            <person name="Drgas O."/>
            <person name="Orlowska M."/>
            <person name="Perlinska-Lenart U."/>
            <person name="Aleksandrzak-Piekarczyk T."/>
            <person name="Szatraj K."/>
            <person name="Zielenkiewicz U."/>
            <person name="Pilsyk S."/>
            <person name="Malc E."/>
            <person name="Mieczkowski P."/>
            <person name="Kruszewska J.S."/>
            <person name="Biernat P."/>
            <person name="Pawlowska J."/>
        </authorList>
    </citation>
    <scope>NUCLEOTIDE SEQUENCE [LARGE SCALE GENOMIC DNA]</scope>
    <source>
        <strain evidence="9 10">CBS 142.35</strain>
    </source>
</reference>
<dbReference type="AlphaFoldDB" id="A0A8H7VKE3"/>
<proteinExistence type="predicted"/>
<evidence type="ECO:0000256" key="7">
    <source>
        <dbReference type="SAM" id="Phobius"/>
    </source>
</evidence>
<evidence type="ECO:0000256" key="4">
    <source>
        <dbReference type="ARBA" id="ARBA00022989"/>
    </source>
</evidence>
<keyword evidence="5 7" id="KW-0472">Membrane</keyword>
<dbReference type="InterPro" id="IPR042267">
    <property type="entry name" value="VTC_sf"/>
</dbReference>
<dbReference type="Pfam" id="PF03105">
    <property type="entry name" value="SPX"/>
    <property type="match status" value="1"/>
</dbReference>
<keyword evidence="2" id="KW-0926">Vacuole</keyword>
<comment type="subcellular location">
    <subcellularLocation>
        <location evidence="1">Vacuole membrane</location>
        <topology evidence="1">Multi-pass membrane protein</topology>
    </subcellularLocation>
</comment>
<dbReference type="Gene3D" id="3.20.100.30">
    <property type="entry name" value="VTC, catalytic tunnel domain"/>
    <property type="match status" value="1"/>
</dbReference>
<evidence type="ECO:0000256" key="1">
    <source>
        <dbReference type="ARBA" id="ARBA00004128"/>
    </source>
</evidence>
<dbReference type="OrthoDB" id="6493944at2759"/>
<dbReference type="CDD" id="cd14480">
    <property type="entry name" value="SPX_VTC2_like"/>
    <property type="match status" value="1"/>
</dbReference>
<dbReference type="PANTHER" id="PTHR46140:SF1">
    <property type="entry name" value="VACUOLAR TRANSPORTER CHAPERONE COMPLEX SUBUNIT 4-RELATED"/>
    <property type="match status" value="1"/>
</dbReference>
<dbReference type="Proteomes" id="UP000646827">
    <property type="component" value="Unassembled WGS sequence"/>
</dbReference>
<keyword evidence="3 7" id="KW-0812">Transmembrane</keyword>
<dbReference type="Pfam" id="PF02656">
    <property type="entry name" value="DUF202"/>
    <property type="match status" value="1"/>
</dbReference>